<keyword evidence="2" id="KW-1185">Reference proteome</keyword>
<gene>
    <name evidence="1" type="ORF">BCM14_0766</name>
</gene>
<sequence length="84" mass="8387">MTVDQKSTTTGTATAQQNHLKAAECCNSAAVAHTEAAKHSASGDVKSAGYHAAVAQGHTLNAAEHSEAACKKVATAATPAPAMK</sequence>
<evidence type="ECO:0000313" key="1">
    <source>
        <dbReference type="EMBL" id="PRY99322.1"/>
    </source>
</evidence>
<name>A0A2T0XK75_9BURK</name>
<comment type="caution">
    <text evidence="1">The sequence shown here is derived from an EMBL/GenBank/DDBJ whole genome shotgun (WGS) entry which is preliminary data.</text>
</comment>
<organism evidence="1 2">
    <name type="scientific">Jezberella montanilacus</name>
    <dbReference type="NCBI Taxonomy" id="323426"/>
    <lineage>
        <taxon>Bacteria</taxon>
        <taxon>Pseudomonadati</taxon>
        <taxon>Pseudomonadota</taxon>
        <taxon>Betaproteobacteria</taxon>
        <taxon>Burkholderiales</taxon>
        <taxon>Alcaligenaceae</taxon>
        <taxon>Jezberella</taxon>
    </lineage>
</organism>
<dbReference type="Proteomes" id="UP000238308">
    <property type="component" value="Unassembled WGS sequence"/>
</dbReference>
<accession>A0A2T0XK75</accession>
<dbReference type="OrthoDB" id="9954435at2"/>
<proteinExistence type="predicted"/>
<dbReference type="EMBL" id="PVTV01000011">
    <property type="protein sequence ID" value="PRY99322.1"/>
    <property type="molecule type" value="Genomic_DNA"/>
</dbReference>
<dbReference type="AlphaFoldDB" id="A0A2T0XK75"/>
<evidence type="ECO:0000313" key="2">
    <source>
        <dbReference type="Proteomes" id="UP000238308"/>
    </source>
</evidence>
<reference evidence="1 2" key="1">
    <citation type="submission" date="2018-03" db="EMBL/GenBank/DDBJ databases">
        <title>Genomic Encyclopedia of Type Strains, Phase III (KMG-III): the genomes of soil and plant-associated and newly described type strains.</title>
        <authorList>
            <person name="Whitman W."/>
        </authorList>
    </citation>
    <scope>NUCLEOTIDE SEQUENCE [LARGE SCALE GENOMIC DNA]</scope>
    <source>
        <strain evidence="1 2">MWH-P2sevCIIIb</strain>
    </source>
</reference>
<protein>
    <submittedName>
        <fullName evidence="1">Uncharacterized protein</fullName>
    </submittedName>
</protein>
<dbReference type="RefSeq" id="WP_106226633.1">
    <property type="nucleotide sequence ID" value="NZ_PVTV01000011.1"/>
</dbReference>